<sequence length="337" mass="37386">MMGRASSAWGAGRWTARLAALVLSWVGLGAAWAQVAAPAGPPAADIEAWIQRLHEATRARAYSGTFVVTRGSDMMTARVVHVCDGRQQIERIEVLDGPARVTWRRDDEVLILRPDKQWGVRDRRELLRAFPGPLARAGFEVAQHYRAVLRGSERQAGWDAWVVDFRPRDQWRYAYRIWSEKSTGLLLKLQILGADDAVLEQMAFTELQLDIPVRLEALARQMEATRGYRIERPSLRKTALEAEGWRLNAEVPGFRPVTCWARDDAAARHPLHCVFSDGLASLSLFFAPADAGAGSGRSANGATHVLAQRVGGYAVTALGEVPPQTLERFLAAVERTR</sequence>
<dbReference type="CDD" id="cd16327">
    <property type="entry name" value="RseB"/>
    <property type="match status" value="1"/>
</dbReference>
<dbReference type="InterPro" id="IPR005588">
    <property type="entry name" value="MucB_RseB"/>
</dbReference>
<dbReference type="RefSeq" id="WP_144327421.1">
    <property type="nucleotide sequence ID" value="NZ_VJON01000003.1"/>
</dbReference>
<dbReference type="Pfam" id="PF03888">
    <property type="entry name" value="MucB_RseB"/>
    <property type="match status" value="1"/>
</dbReference>
<keyword evidence="3" id="KW-0732">Signal</keyword>
<dbReference type="GO" id="GO:0032885">
    <property type="term" value="P:regulation of polysaccharide biosynthetic process"/>
    <property type="evidence" value="ECO:0007669"/>
    <property type="project" value="TreeGrafter"/>
</dbReference>
<dbReference type="InterPro" id="IPR033434">
    <property type="entry name" value="MucB/RseB_N"/>
</dbReference>
<dbReference type="GO" id="GO:0045152">
    <property type="term" value="F:antisigma factor binding"/>
    <property type="evidence" value="ECO:0007669"/>
    <property type="project" value="TreeGrafter"/>
</dbReference>
<feature type="domain" description="MucB/RseB N-terminal" evidence="5">
    <location>
        <begin position="46"/>
        <end position="220"/>
    </location>
</feature>
<evidence type="ECO:0000313" key="8">
    <source>
        <dbReference type="Proteomes" id="UP000318294"/>
    </source>
</evidence>
<reference evidence="7 8" key="1">
    <citation type="submission" date="2019-07" db="EMBL/GenBank/DDBJ databases">
        <title>Tepidimonas charontis SPSP-6 draft genome.</title>
        <authorList>
            <person name="Da Costa M.S."/>
            <person name="Froufe H.J.C."/>
            <person name="Egas C."/>
            <person name="Albuquerque L."/>
        </authorList>
    </citation>
    <scope>NUCLEOTIDE SEQUENCE [LARGE SCALE GENOMIC DNA]</scope>
    <source>
        <strain evidence="7 8">SPSP-6</strain>
    </source>
</reference>
<evidence type="ECO:0000259" key="6">
    <source>
        <dbReference type="Pfam" id="PF17188"/>
    </source>
</evidence>
<dbReference type="Proteomes" id="UP000318294">
    <property type="component" value="Unassembled WGS sequence"/>
</dbReference>
<evidence type="ECO:0000256" key="4">
    <source>
        <dbReference type="ARBA" id="ARBA00022764"/>
    </source>
</evidence>
<evidence type="ECO:0000313" key="7">
    <source>
        <dbReference type="EMBL" id="TSE36043.1"/>
    </source>
</evidence>
<protein>
    <submittedName>
        <fullName evidence="7">Sigma factor AlgU regulatory protein MucB</fullName>
    </submittedName>
</protein>
<dbReference type="AlphaFoldDB" id="A0A554XJP1"/>
<evidence type="ECO:0000256" key="3">
    <source>
        <dbReference type="ARBA" id="ARBA00022729"/>
    </source>
</evidence>
<dbReference type="Gene3D" id="2.50.20.10">
    <property type="entry name" value="Lipoprotein localisation LolA/LolB/LppX"/>
    <property type="match status" value="1"/>
</dbReference>
<dbReference type="PIRSF" id="PIRSF005427">
    <property type="entry name" value="RseB"/>
    <property type="match status" value="1"/>
</dbReference>
<evidence type="ECO:0000256" key="1">
    <source>
        <dbReference type="ARBA" id="ARBA00004418"/>
    </source>
</evidence>
<accession>A0A554XJP1</accession>
<comment type="similarity">
    <text evidence="2">Belongs to the RseB family.</text>
</comment>
<dbReference type="OrthoDB" id="7067274at2"/>
<proteinExistence type="inferred from homology"/>
<evidence type="ECO:0000259" key="5">
    <source>
        <dbReference type="Pfam" id="PF03888"/>
    </source>
</evidence>
<evidence type="ECO:0000256" key="2">
    <source>
        <dbReference type="ARBA" id="ARBA00008150"/>
    </source>
</evidence>
<dbReference type="InterPro" id="IPR033436">
    <property type="entry name" value="MucB/RseB_C"/>
</dbReference>
<dbReference type="InterPro" id="IPR038484">
    <property type="entry name" value="MucB/RseB_C_sf"/>
</dbReference>
<feature type="domain" description="MucB/RseB C-terminal" evidence="6">
    <location>
        <begin position="241"/>
        <end position="333"/>
    </location>
</feature>
<gene>
    <name evidence="7" type="primary">mucB</name>
    <name evidence="7" type="ORF">Tchar_00400</name>
</gene>
<dbReference type="GO" id="GO:0030288">
    <property type="term" value="C:outer membrane-bounded periplasmic space"/>
    <property type="evidence" value="ECO:0007669"/>
    <property type="project" value="TreeGrafter"/>
</dbReference>
<dbReference type="PANTHER" id="PTHR38782">
    <property type="match status" value="1"/>
</dbReference>
<comment type="caution">
    <text evidence="7">The sequence shown here is derived from an EMBL/GenBank/DDBJ whole genome shotgun (WGS) entry which is preliminary data.</text>
</comment>
<keyword evidence="8" id="KW-1185">Reference proteome</keyword>
<name>A0A554XJP1_9BURK</name>
<organism evidence="7 8">
    <name type="scientific">Tepidimonas charontis</name>
    <dbReference type="NCBI Taxonomy" id="2267262"/>
    <lineage>
        <taxon>Bacteria</taxon>
        <taxon>Pseudomonadati</taxon>
        <taxon>Pseudomonadota</taxon>
        <taxon>Betaproteobacteria</taxon>
        <taxon>Burkholderiales</taxon>
        <taxon>Tepidimonas</taxon>
    </lineage>
</organism>
<dbReference type="EMBL" id="VJON01000003">
    <property type="protein sequence ID" value="TSE36043.1"/>
    <property type="molecule type" value="Genomic_DNA"/>
</dbReference>
<dbReference type="PANTHER" id="PTHR38782:SF1">
    <property type="entry name" value="SIGMA-E FACTOR REGULATORY PROTEIN RSEB"/>
    <property type="match status" value="1"/>
</dbReference>
<dbReference type="Pfam" id="PF17188">
    <property type="entry name" value="MucB_RseB_C"/>
    <property type="match status" value="1"/>
</dbReference>
<keyword evidence="4" id="KW-0574">Periplasm</keyword>
<dbReference type="Gene3D" id="3.30.200.100">
    <property type="entry name" value="MucB/RseB, C-terminal domain"/>
    <property type="match status" value="1"/>
</dbReference>
<comment type="subcellular location">
    <subcellularLocation>
        <location evidence="1">Periplasm</location>
    </subcellularLocation>
</comment>